<feature type="transmembrane region" description="Helical" evidence="2">
    <location>
        <begin position="104"/>
        <end position="125"/>
    </location>
</feature>
<evidence type="ECO:0000256" key="1">
    <source>
        <dbReference type="SAM" id="MobiDB-lite"/>
    </source>
</evidence>
<dbReference type="EMBL" id="JAAGKO020000027">
    <property type="protein sequence ID" value="MDI5964789.1"/>
    <property type="molecule type" value="Genomic_DNA"/>
</dbReference>
<evidence type="ECO:0000313" key="5">
    <source>
        <dbReference type="Proteomes" id="UP001156398"/>
    </source>
</evidence>
<keyword evidence="2" id="KW-0812">Transmembrane</keyword>
<keyword evidence="5" id="KW-1185">Reference proteome</keyword>
<dbReference type="RefSeq" id="WP_282699045.1">
    <property type="nucleotide sequence ID" value="NZ_JAAGKO020000027.1"/>
</dbReference>
<sequence>MPEDDGGKPFPERDDHGADEEFASVVFDEAFVKAASFHEPSARERLLALTQARAAAEAARLRVGGADEEPHAVAGGYDGDLGLYGGHYRLRRPYGATDRWHRSVAWLLALIMGLGVVALTFAAVYRGASSSRQPAPAPPPATGSAGVSRPPAVVGTADRR</sequence>
<comment type="caution">
    <text evidence="4">The sequence shown here is derived from an EMBL/GenBank/DDBJ whole genome shotgun (WGS) entry which is preliminary data.</text>
</comment>
<keyword evidence="2" id="KW-0472">Membrane</keyword>
<proteinExistence type="predicted"/>
<protein>
    <submittedName>
        <fullName evidence="4">Uncharacterized protein</fullName>
    </submittedName>
</protein>
<organism evidence="4">
    <name type="scientific">Streptantibioticus silvisoli</name>
    <dbReference type="NCBI Taxonomy" id="2705255"/>
    <lineage>
        <taxon>Bacteria</taxon>
        <taxon>Bacillati</taxon>
        <taxon>Actinomycetota</taxon>
        <taxon>Actinomycetes</taxon>
        <taxon>Kitasatosporales</taxon>
        <taxon>Streptomycetaceae</taxon>
        <taxon>Streptantibioticus</taxon>
    </lineage>
</organism>
<dbReference type="EMBL" id="JABXJJ020000041">
    <property type="protein sequence ID" value="MDI5973131.1"/>
    <property type="molecule type" value="Genomic_DNA"/>
</dbReference>
<evidence type="ECO:0000313" key="4">
    <source>
        <dbReference type="EMBL" id="MDI5973131.1"/>
    </source>
</evidence>
<keyword evidence="2" id="KW-1133">Transmembrane helix</keyword>
<dbReference type="Proteomes" id="UP001156398">
    <property type="component" value="Unassembled WGS sequence"/>
</dbReference>
<accession>A0AA90H730</accession>
<dbReference type="AlphaFoldDB" id="A0AA90H730"/>
<gene>
    <name evidence="3" type="ORF">POF43_019020</name>
    <name evidence="4" type="ORF">POF50_027935</name>
</gene>
<reference evidence="4 5" key="1">
    <citation type="submission" date="2023-05" db="EMBL/GenBank/DDBJ databases">
        <title>Streptantibioticus silvisoli sp. nov., acidotolerant actinomycetes 1 from pine litter.</title>
        <authorList>
            <person name="Swiecimska M."/>
            <person name="Golinska P."/>
            <person name="Sangal V."/>
            <person name="Wachnowicz B."/>
            <person name="Goodfellow M."/>
        </authorList>
    </citation>
    <scope>NUCLEOTIDE SEQUENCE</scope>
    <source>
        <strain evidence="4">SL13</strain>
        <strain evidence="3 5">SL54</strain>
    </source>
</reference>
<name>A0AA90H730_9ACTN</name>
<evidence type="ECO:0000313" key="3">
    <source>
        <dbReference type="EMBL" id="MDI5964789.1"/>
    </source>
</evidence>
<evidence type="ECO:0000256" key="2">
    <source>
        <dbReference type="SAM" id="Phobius"/>
    </source>
</evidence>
<feature type="region of interest" description="Disordered" evidence="1">
    <location>
        <begin position="129"/>
        <end position="160"/>
    </location>
</feature>